<dbReference type="Proteomes" id="UP000285456">
    <property type="component" value="Unassembled WGS sequence"/>
</dbReference>
<evidence type="ECO:0008006" key="5">
    <source>
        <dbReference type="Google" id="ProtNLM"/>
    </source>
</evidence>
<feature type="region of interest" description="Disordered" evidence="1">
    <location>
        <begin position="29"/>
        <end position="108"/>
    </location>
</feature>
<feature type="chain" id="PRO_5019319303" description="Lipoprotein" evidence="2">
    <location>
        <begin position="29"/>
        <end position="236"/>
    </location>
</feature>
<dbReference type="RefSeq" id="WP_095312788.1">
    <property type="nucleotide sequence ID" value="NZ_JAMAWL010000003.1"/>
</dbReference>
<keyword evidence="2" id="KW-0732">Signal</keyword>
<name>A0A417Y9D5_9BACI</name>
<evidence type="ECO:0000313" key="3">
    <source>
        <dbReference type="EMBL" id="RHW29312.1"/>
    </source>
</evidence>
<evidence type="ECO:0000256" key="1">
    <source>
        <dbReference type="SAM" id="MobiDB-lite"/>
    </source>
</evidence>
<dbReference type="OrthoDB" id="2136654at2"/>
<reference evidence="3 4" key="1">
    <citation type="journal article" date="2007" name="Int. J. Syst. Evol. Microbiol.">
        <title>Oceanobacillus profundus sp. nov., isolated from a deep-sea sediment core.</title>
        <authorList>
            <person name="Kim Y.G."/>
            <person name="Choi D.H."/>
            <person name="Hyun S."/>
            <person name="Cho B.C."/>
        </authorList>
    </citation>
    <scope>NUCLEOTIDE SEQUENCE [LARGE SCALE GENOMIC DNA]</scope>
    <source>
        <strain evidence="3 4">DSM 18246</strain>
    </source>
</reference>
<organism evidence="3 4">
    <name type="scientific">Oceanobacillus profundus</name>
    <dbReference type="NCBI Taxonomy" id="372463"/>
    <lineage>
        <taxon>Bacteria</taxon>
        <taxon>Bacillati</taxon>
        <taxon>Bacillota</taxon>
        <taxon>Bacilli</taxon>
        <taxon>Bacillales</taxon>
        <taxon>Bacillaceae</taxon>
        <taxon>Oceanobacillus</taxon>
    </lineage>
</organism>
<proteinExistence type="predicted"/>
<evidence type="ECO:0000256" key="2">
    <source>
        <dbReference type="SAM" id="SignalP"/>
    </source>
</evidence>
<feature type="compositionally biased region" description="Basic and acidic residues" evidence="1">
    <location>
        <begin position="45"/>
        <end position="63"/>
    </location>
</feature>
<dbReference type="PROSITE" id="PS51257">
    <property type="entry name" value="PROKAR_LIPOPROTEIN"/>
    <property type="match status" value="1"/>
</dbReference>
<protein>
    <recommendedName>
        <fullName evidence="5">Lipoprotein</fullName>
    </recommendedName>
</protein>
<gene>
    <name evidence="3" type="ORF">D1B32_22850</name>
</gene>
<comment type="caution">
    <text evidence="3">The sequence shown here is derived from an EMBL/GenBank/DDBJ whole genome shotgun (WGS) entry which is preliminary data.</text>
</comment>
<accession>A0A417Y9D5</accession>
<evidence type="ECO:0000313" key="4">
    <source>
        <dbReference type="Proteomes" id="UP000285456"/>
    </source>
</evidence>
<dbReference type="EMBL" id="QWEH01000030">
    <property type="protein sequence ID" value="RHW29312.1"/>
    <property type="molecule type" value="Genomic_DNA"/>
</dbReference>
<dbReference type="AlphaFoldDB" id="A0A417Y9D5"/>
<feature type="signal peptide" evidence="2">
    <location>
        <begin position="1"/>
        <end position="28"/>
    </location>
</feature>
<keyword evidence="4" id="KW-1185">Reference proteome</keyword>
<sequence length="236" mass="26110">MKRGTKIFYYNVALLMLVLLLVGCSDSADEEADAGTNEDVSASEPVKETDEAKENNQVEENSKNGEPSAESEETIRNDSIETPSEETSNEESTIATGNEEEDSLSTYSSEEIEYARVWLQLGPNQEIDELNVLHIPAGEPLNPDDNTDVKYPEDVIQLSGSRLVDGSVTYSGNGDGTINIYNVPLRWYGGFSPPDDLDKNDVIAEMENIIENTELVYIEPGMDEEVIDLIELLNIH</sequence>